<reference evidence="1 2" key="1">
    <citation type="journal article" date="2017" name="Int. J. Syst. Evol. Microbiol.">
        <title>Solibacillus kalamii sp. nov., isolated from a high-efficiency particulate arrestance filter system used in the International Space Station.</title>
        <authorList>
            <person name="Checinska Sielaff A."/>
            <person name="Kumar R.M."/>
            <person name="Pal D."/>
            <person name="Mayilraj S."/>
            <person name="Venkateswaran K."/>
        </authorList>
    </citation>
    <scope>NUCLEOTIDE SEQUENCE [LARGE SCALE GENOMIC DNA]</scope>
    <source>
        <strain evidence="1 2">ISSFR-015</strain>
    </source>
</reference>
<organism evidence="1 2">
    <name type="scientific">Solibacillus kalamii</name>
    <dbReference type="NCBI Taxonomy" id="1748298"/>
    <lineage>
        <taxon>Bacteria</taxon>
        <taxon>Bacillati</taxon>
        <taxon>Bacillota</taxon>
        <taxon>Bacilli</taxon>
        <taxon>Bacillales</taxon>
        <taxon>Caryophanaceae</taxon>
        <taxon>Solibacillus</taxon>
    </lineage>
</organism>
<proteinExistence type="predicted"/>
<dbReference type="RefSeq" id="WP_008405617.1">
    <property type="nucleotide sequence ID" value="NZ_JAFBEY010000004.1"/>
</dbReference>
<keyword evidence="2" id="KW-1185">Reference proteome</keyword>
<dbReference type="EMBL" id="NHNT01000006">
    <property type="protein sequence ID" value="OUZ38893.1"/>
    <property type="molecule type" value="Genomic_DNA"/>
</dbReference>
<evidence type="ECO:0008006" key="3">
    <source>
        <dbReference type="Google" id="ProtNLM"/>
    </source>
</evidence>
<name>A0ABX3ZGQ9_9BACL</name>
<comment type="caution">
    <text evidence="1">The sequence shown here is derived from an EMBL/GenBank/DDBJ whole genome shotgun (WGS) entry which is preliminary data.</text>
</comment>
<protein>
    <recommendedName>
        <fullName evidence="3">Helicase</fullName>
    </recommendedName>
</protein>
<sequence>MAICPLCNALEKVSKDCPSCNSPLQDGGKVADYSDPYGHYNDENTVKLGDGYPNTAKDEICPHLLVCKECSFEQVLFIQEQ</sequence>
<dbReference type="Proteomes" id="UP000196594">
    <property type="component" value="Unassembled WGS sequence"/>
</dbReference>
<evidence type="ECO:0000313" key="2">
    <source>
        <dbReference type="Proteomes" id="UP000196594"/>
    </source>
</evidence>
<accession>A0ABX3ZGQ9</accession>
<gene>
    <name evidence="1" type="ORF">CBM15_10440</name>
</gene>
<evidence type="ECO:0000313" key="1">
    <source>
        <dbReference type="EMBL" id="OUZ38893.1"/>
    </source>
</evidence>